<name>A0AA40FF50_9HYME</name>
<feature type="region of interest" description="Disordered" evidence="1">
    <location>
        <begin position="1"/>
        <end position="80"/>
    </location>
</feature>
<protein>
    <submittedName>
        <fullName evidence="2">Uncharacterized protein</fullName>
    </submittedName>
</protein>
<gene>
    <name evidence="2" type="ORF">K0M31_015505</name>
</gene>
<reference evidence="2" key="1">
    <citation type="submission" date="2021-10" db="EMBL/GenBank/DDBJ databases">
        <title>Melipona bicolor Genome sequencing and assembly.</title>
        <authorList>
            <person name="Araujo N.S."/>
            <person name="Arias M.C."/>
        </authorList>
    </citation>
    <scope>NUCLEOTIDE SEQUENCE</scope>
    <source>
        <strain evidence="2">USP_2M_L1-L4_2017</strain>
        <tissue evidence="2">Whole body</tissue>
    </source>
</reference>
<evidence type="ECO:0000256" key="1">
    <source>
        <dbReference type="SAM" id="MobiDB-lite"/>
    </source>
</evidence>
<keyword evidence="3" id="KW-1185">Reference proteome</keyword>
<dbReference type="AlphaFoldDB" id="A0AA40FF50"/>
<sequence>MRRKQETRHTPGLTSHLQEMQYNDEYNKAEPPVLLPQEPWPPASCNQNQLLESDGNSRSRENSVDSESLKRLSACSNDSAQKLTAPSEYQWQMNSSNCQVCPTTPERTGRLKLTLRMKRSPVLEDIVESGTSLSEDSYEPEYEVLRVEGVERSRHKKKHKTRDRERRHKKRELNLDPPPPPMKRLRLIFGNETHTIDFPHS</sequence>
<feature type="compositionally biased region" description="Basic and acidic residues" evidence="1">
    <location>
        <begin position="55"/>
        <end position="70"/>
    </location>
</feature>
<evidence type="ECO:0000313" key="3">
    <source>
        <dbReference type="Proteomes" id="UP001177670"/>
    </source>
</evidence>
<feature type="region of interest" description="Disordered" evidence="1">
    <location>
        <begin position="148"/>
        <end position="184"/>
    </location>
</feature>
<comment type="caution">
    <text evidence="2">The sequence shown here is derived from an EMBL/GenBank/DDBJ whole genome shotgun (WGS) entry which is preliminary data.</text>
</comment>
<accession>A0AA40FF50</accession>
<feature type="compositionally biased region" description="Polar residues" evidence="1">
    <location>
        <begin position="12"/>
        <end position="21"/>
    </location>
</feature>
<proteinExistence type="predicted"/>
<dbReference type="EMBL" id="JAHYIQ010000047">
    <property type="protein sequence ID" value="KAK1117832.1"/>
    <property type="molecule type" value="Genomic_DNA"/>
</dbReference>
<evidence type="ECO:0000313" key="2">
    <source>
        <dbReference type="EMBL" id="KAK1117832.1"/>
    </source>
</evidence>
<feature type="compositionally biased region" description="Polar residues" evidence="1">
    <location>
        <begin position="44"/>
        <end position="54"/>
    </location>
</feature>
<organism evidence="2 3">
    <name type="scientific">Melipona bicolor</name>
    <dbReference type="NCBI Taxonomy" id="60889"/>
    <lineage>
        <taxon>Eukaryota</taxon>
        <taxon>Metazoa</taxon>
        <taxon>Ecdysozoa</taxon>
        <taxon>Arthropoda</taxon>
        <taxon>Hexapoda</taxon>
        <taxon>Insecta</taxon>
        <taxon>Pterygota</taxon>
        <taxon>Neoptera</taxon>
        <taxon>Endopterygota</taxon>
        <taxon>Hymenoptera</taxon>
        <taxon>Apocrita</taxon>
        <taxon>Aculeata</taxon>
        <taxon>Apoidea</taxon>
        <taxon>Anthophila</taxon>
        <taxon>Apidae</taxon>
        <taxon>Melipona</taxon>
    </lineage>
</organism>
<feature type="compositionally biased region" description="Basic residues" evidence="1">
    <location>
        <begin position="153"/>
        <end position="171"/>
    </location>
</feature>
<dbReference type="Proteomes" id="UP001177670">
    <property type="component" value="Unassembled WGS sequence"/>
</dbReference>